<dbReference type="EMBL" id="KQ947420">
    <property type="protein sequence ID" value="KUJ14282.1"/>
    <property type="molecule type" value="Genomic_DNA"/>
</dbReference>
<keyword evidence="3" id="KW-1185">Reference proteome</keyword>
<name>A0A194X381_MOLSC</name>
<feature type="non-terminal residue" evidence="2">
    <location>
        <position position="1"/>
    </location>
</feature>
<dbReference type="Gene3D" id="1.10.10.60">
    <property type="entry name" value="Homeodomain-like"/>
    <property type="match status" value="1"/>
</dbReference>
<accession>A0A194X381</accession>
<evidence type="ECO:0000259" key="1">
    <source>
        <dbReference type="Pfam" id="PF01498"/>
    </source>
</evidence>
<dbReference type="InterPro" id="IPR002492">
    <property type="entry name" value="Transposase_Tc1-like"/>
</dbReference>
<organism evidence="2 3">
    <name type="scientific">Mollisia scopiformis</name>
    <name type="common">Conifer needle endophyte fungus</name>
    <name type="synonym">Phialocephala scopiformis</name>
    <dbReference type="NCBI Taxonomy" id="149040"/>
    <lineage>
        <taxon>Eukaryota</taxon>
        <taxon>Fungi</taxon>
        <taxon>Dikarya</taxon>
        <taxon>Ascomycota</taxon>
        <taxon>Pezizomycotina</taxon>
        <taxon>Leotiomycetes</taxon>
        <taxon>Helotiales</taxon>
        <taxon>Mollisiaceae</taxon>
        <taxon>Mollisia</taxon>
    </lineage>
</organism>
<evidence type="ECO:0000313" key="3">
    <source>
        <dbReference type="Proteomes" id="UP000070700"/>
    </source>
</evidence>
<dbReference type="OrthoDB" id="3559205at2759"/>
<dbReference type="AlphaFoldDB" id="A0A194X381"/>
<dbReference type="GO" id="GO:0015074">
    <property type="term" value="P:DNA integration"/>
    <property type="evidence" value="ECO:0007669"/>
    <property type="project" value="InterPro"/>
</dbReference>
<feature type="domain" description="Transposase Tc1-like" evidence="1">
    <location>
        <begin position="61"/>
        <end position="118"/>
    </location>
</feature>
<dbReference type="KEGG" id="psco:LY89DRAFT_564823"/>
<reference evidence="2 3" key="1">
    <citation type="submission" date="2015-10" db="EMBL/GenBank/DDBJ databases">
        <title>Full genome of DAOMC 229536 Phialocephala scopiformis, a fungal endophyte of spruce producing the potent anti-insectan compound rugulosin.</title>
        <authorList>
            <consortium name="DOE Joint Genome Institute"/>
            <person name="Walker A.K."/>
            <person name="Frasz S.L."/>
            <person name="Seifert K.A."/>
            <person name="Miller J.D."/>
            <person name="Mondo S.J."/>
            <person name="Labutti K."/>
            <person name="Lipzen A."/>
            <person name="Dockter R."/>
            <person name="Kennedy M."/>
            <person name="Grigoriev I.V."/>
            <person name="Spatafora J.W."/>
        </authorList>
    </citation>
    <scope>NUCLEOTIDE SEQUENCE [LARGE SCALE GENOMIC DNA]</scope>
    <source>
        <strain evidence="2 3">CBS 120377</strain>
    </source>
</reference>
<dbReference type="GO" id="GO:0003677">
    <property type="term" value="F:DNA binding"/>
    <property type="evidence" value="ECO:0007669"/>
    <property type="project" value="InterPro"/>
</dbReference>
<dbReference type="GO" id="GO:0006313">
    <property type="term" value="P:DNA transposition"/>
    <property type="evidence" value="ECO:0007669"/>
    <property type="project" value="InterPro"/>
</dbReference>
<dbReference type="GeneID" id="28818251"/>
<evidence type="ECO:0000313" key="2">
    <source>
        <dbReference type="EMBL" id="KUJ14282.1"/>
    </source>
</evidence>
<proteinExistence type="predicted"/>
<dbReference type="Proteomes" id="UP000070700">
    <property type="component" value="Unassembled WGS sequence"/>
</dbReference>
<feature type="non-terminal residue" evidence="2">
    <location>
        <position position="146"/>
    </location>
</feature>
<protein>
    <recommendedName>
        <fullName evidence="1">Transposase Tc1-like domain-containing protein</fullName>
    </recommendedName>
</protein>
<dbReference type="RefSeq" id="XP_018068637.1">
    <property type="nucleotide sequence ID" value="XM_018208525.1"/>
</dbReference>
<dbReference type="Pfam" id="PF01498">
    <property type="entry name" value="HTH_Tnp_Tc3_2"/>
    <property type="match status" value="1"/>
</dbReference>
<gene>
    <name evidence="2" type="ORF">LY89DRAFT_564823</name>
</gene>
<sequence>RQGKSQREIVSETHIPRRTVRRILKQESSRRERKRKLSRHHLMSICDIRCCIRTISKNWSSRRMTFEALKKQLPYLPSVRTIRRELARAGYRRCIVCPRPYITLKQARKRYVFAKEHRWWGTSDYVAHRDDGKQGGDWRKVVWSDE</sequence>
<dbReference type="InParanoid" id="A0A194X381"/>